<protein>
    <submittedName>
        <fullName evidence="2">Chemotaxis protein CheW</fullName>
    </submittedName>
</protein>
<dbReference type="Gene3D" id="2.30.30.40">
    <property type="entry name" value="SH3 Domains"/>
    <property type="match status" value="1"/>
</dbReference>
<comment type="caution">
    <text evidence="2">The sequence shown here is derived from an EMBL/GenBank/DDBJ whole genome shotgun (WGS) entry which is preliminary data.</text>
</comment>
<evidence type="ECO:0000313" key="3">
    <source>
        <dbReference type="Proteomes" id="UP000838324"/>
    </source>
</evidence>
<dbReference type="PANTHER" id="PTHR22617:SF23">
    <property type="entry name" value="CHEMOTAXIS PROTEIN CHEW"/>
    <property type="match status" value="1"/>
</dbReference>
<dbReference type="PANTHER" id="PTHR22617">
    <property type="entry name" value="CHEMOTAXIS SENSOR HISTIDINE KINASE-RELATED"/>
    <property type="match status" value="1"/>
</dbReference>
<dbReference type="SUPFAM" id="SSF50341">
    <property type="entry name" value="CheW-like"/>
    <property type="match status" value="1"/>
</dbReference>
<organism evidence="2 3">
    <name type="scientific">Paenibacillus auburnensis</name>
    <dbReference type="NCBI Taxonomy" id="2905649"/>
    <lineage>
        <taxon>Bacteria</taxon>
        <taxon>Bacillati</taxon>
        <taxon>Bacillota</taxon>
        <taxon>Bacilli</taxon>
        <taxon>Bacillales</taxon>
        <taxon>Paenibacillaceae</taxon>
        <taxon>Paenibacillus</taxon>
    </lineage>
</organism>
<feature type="domain" description="CheW-like" evidence="1">
    <location>
        <begin position="17"/>
        <end position="155"/>
    </location>
</feature>
<dbReference type="Pfam" id="PF01584">
    <property type="entry name" value="CheW"/>
    <property type="match status" value="1"/>
</dbReference>
<keyword evidence="3" id="KW-1185">Reference proteome</keyword>
<dbReference type="InterPro" id="IPR039315">
    <property type="entry name" value="CheW"/>
</dbReference>
<dbReference type="Proteomes" id="UP000838324">
    <property type="component" value="Unassembled WGS sequence"/>
</dbReference>
<dbReference type="InterPro" id="IPR036061">
    <property type="entry name" value="CheW-like_dom_sf"/>
</dbReference>
<accession>A0ABM9BMH6</accession>
<evidence type="ECO:0000259" key="1">
    <source>
        <dbReference type="PROSITE" id="PS50851"/>
    </source>
</evidence>
<proteinExistence type="predicted"/>
<dbReference type="SMART" id="SM00260">
    <property type="entry name" value="CheW"/>
    <property type="match status" value="1"/>
</dbReference>
<reference evidence="2" key="1">
    <citation type="submission" date="2022-01" db="EMBL/GenBank/DDBJ databases">
        <authorList>
            <person name="Criscuolo A."/>
        </authorList>
    </citation>
    <scope>NUCLEOTIDE SEQUENCE</scope>
    <source>
        <strain evidence="2">CIP111892</strain>
    </source>
</reference>
<name>A0ABM9BMH6_9BACL</name>
<dbReference type="RefSeq" id="WP_236328890.1">
    <property type="nucleotide sequence ID" value="NZ_CAKMMG010000001.1"/>
</dbReference>
<dbReference type="EMBL" id="CAKMMG010000001">
    <property type="protein sequence ID" value="CAH1190600.1"/>
    <property type="molecule type" value="Genomic_DNA"/>
</dbReference>
<evidence type="ECO:0000313" key="2">
    <source>
        <dbReference type="EMBL" id="CAH1190600.1"/>
    </source>
</evidence>
<gene>
    <name evidence="2" type="primary">cheW_1</name>
    <name evidence="2" type="ORF">PAECIP111892_00263</name>
</gene>
<dbReference type="Gene3D" id="2.40.50.180">
    <property type="entry name" value="CheA-289, Domain 4"/>
    <property type="match status" value="1"/>
</dbReference>
<sequence>MAGNHAYEESPEEDTQRDKYLIFSLGSQFYGIEIEYVTEIIGLQPIAGIPDLPEYIKGIINLRGKIIPVMDVRLRFRMEPQPYNDRTCVIVIDILDEVLGLIVESVSEVLPIPPEEIVPAPDSPGSGRFVTRIGKTAHGVKLLLDCAKLLRDAEPELPGNAIQPNE</sequence>
<dbReference type="InterPro" id="IPR002545">
    <property type="entry name" value="CheW-lke_dom"/>
</dbReference>
<dbReference type="PROSITE" id="PS50851">
    <property type="entry name" value="CHEW"/>
    <property type="match status" value="1"/>
</dbReference>